<dbReference type="InterPro" id="IPR024747">
    <property type="entry name" value="Pyridox_Oxase-rel"/>
</dbReference>
<dbReference type="Pfam" id="PF12900">
    <property type="entry name" value="Pyridox_ox_2"/>
    <property type="match status" value="1"/>
</dbReference>
<protein>
    <submittedName>
        <fullName evidence="2">Pyridoxamine 5'-phosphate oxidase family protein</fullName>
    </submittedName>
</protein>
<evidence type="ECO:0000256" key="1">
    <source>
        <dbReference type="SAM" id="MobiDB-lite"/>
    </source>
</evidence>
<dbReference type="AlphaFoldDB" id="A0A975SVD8"/>
<dbReference type="Proteomes" id="UP000683575">
    <property type="component" value="Chromosome"/>
</dbReference>
<evidence type="ECO:0000313" key="2">
    <source>
        <dbReference type="EMBL" id="QWZ06584.1"/>
    </source>
</evidence>
<dbReference type="EMBL" id="CP077062">
    <property type="protein sequence ID" value="QWZ06584.1"/>
    <property type="molecule type" value="Genomic_DNA"/>
</dbReference>
<gene>
    <name evidence="2" type="ORF">KRR39_13510</name>
</gene>
<organism evidence="2 3">
    <name type="scientific">Nocardioides panacis</name>
    <dbReference type="NCBI Taxonomy" id="2849501"/>
    <lineage>
        <taxon>Bacteria</taxon>
        <taxon>Bacillati</taxon>
        <taxon>Actinomycetota</taxon>
        <taxon>Actinomycetes</taxon>
        <taxon>Propionibacteriales</taxon>
        <taxon>Nocardioidaceae</taxon>
        <taxon>Nocardioides</taxon>
    </lineage>
</organism>
<dbReference type="RefSeq" id="WP_216937599.1">
    <property type="nucleotide sequence ID" value="NZ_CP077062.1"/>
</dbReference>
<feature type="region of interest" description="Disordered" evidence="1">
    <location>
        <begin position="1"/>
        <end position="29"/>
    </location>
</feature>
<evidence type="ECO:0000313" key="3">
    <source>
        <dbReference type="Proteomes" id="UP000683575"/>
    </source>
</evidence>
<dbReference type="PANTHER" id="PTHR34071:SF2">
    <property type="entry name" value="FLAVIN-NUCLEOTIDE-BINDING PROTEIN"/>
    <property type="match status" value="1"/>
</dbReference>
<name>A0A975SVD8_9ACTN</name>
<dbReference type="KEGG" id="nps:KRR39_13510"/>
<proteinExistence type="predicted"/>
<feature type="compositionally biased region" description="Basic and acidic residues" evidence="1">
    <location>
        <begin position="19"/>
        <end position="29"/>
    </location>
</feature>
<keyword evidence="3" id="KW-1185">Reference proteome</keyword>
<sequence>MTAGRRADQPLSPTGRSTPRRERERAQSDRDTLYDVLDASLVCHLAVVVDGVPLALPTVFAVDLDGPDEGGTLYVHGSVASRSLVQAPGQDVSVTMTVLDGIVLARSGFNHSMNYRSAVVVGRPRLVTGEAERSHALDLLVDHVTPGRSATLRRPTRKELSATTVLALPLHEASVKRRVGDPSDEDVDVEAGGVWAGVLPLGLRAGEPVTGADVDVAAVPEHVTARVAALNRRSP</sequence>
<dbReference type="PANTHER" id="PTHR34071">
    <property type="entry name" value="5-NITROIMIDAZOLE ANTIBIOTICS RESISTANCE PROTEIN, NIMA-FAMILY-RELATED PROTEIN-RELATED"/>
    <property type="match status" value="1"/>
</dbReference>
<reference evidence="2" key="1">
    <citation type="submission" date="2021-06" db="EMBL/GenBank/DDBJ databases">
        <title>Complete genome sequence of Nocardioides sp. G188.</title>
        <authorList>
            <person name="Im W.-T."/>
        </authorList>
    </citation>
    <scope>NUCLEOTIDE SEQUENCE</scope>
    <source>
        <strain evidence="2">G188</strain>
    </source>
</reference>
<accession>A0A975SVD8</accession>